<dbReference type="Pfam" id="PF17389">
    <property type="entry name" value="Bac_rhamnosid6H"/>
    <property type="match status" value="1"/>
</dbReference>
<dbReference type="GO" id="GO:0030596">
    <property type="term" value="F:alpha-L-rhamnosidase activity"/>
    <property type="evidence" value="ECO:0007669"/>
    <property type="project" value="UniProtKB-EC"/>
</dbReference>
<accession>A0A8H5L401</accession>
<dbReference type="GO" id="GO:0005975">
    <property type="term" value="P:carbohydrate metabolic process"/>
    <property type="evidence" value="ECO:0007669"/>
    <property type="project" value="InterPro"/>
</dbReference>
<evidence type="ECO:0000313" key="4">
    <source>
        <dbReference type="EMBL" id="KAF5584329.1"/>
    </source>
</evidence>
<dbReference type="Gene3D" id="1.50.10.10">
    <property type="match status" value="1"/>
</dbReference>
<sequence>MYQQNNWRKGRAAIWDDVTVLAPDALYQYSSDRGLLERQFESMYTWLEQVVDRAPDGLWNPEKWQLADWLDPSAPPEDTGNGRTDNILVANAYLVYITLVFSKLCSVLGKRELAVKYAQDGERLKALLQRRYITAEGNLMSTSQTGLGFAIRFGLYPENKEQRKTAGKALDRLARTARFHISTGFARTPLIPHALSDISRA</sequence>
<dbReference type="InterPro" id="IPR016007">
    <property type="entry name" value="Alpha_rhamnosid"/>
</dbReference>
<dbReference type="InterPro" id="IPR035396">
    <property type="entry name" value="Bac_rhamnosid6H"/>
</dbReference>
<dbReference type="InterPro" id="IPR012341">
    <property type="entry name" value="6hp_glycosidase-like_sf"/>
</dbReference>
<dbReference type="PANTHER" id="PTHR33307">
    <property type="entry name" value="ALPHA-RHAMNOSIDASE (EUROFUNG)"/>
    <property type="match status" value="1"/>
</dbReference>
<reference evidence="4 5" key="1">
    <citation type="submission" date="2020-05" db="EMBL/GenBank/DDBJ databases">
        <title>Identification and distribution of gene clusters putatively required for synthesis of sphingolipid metabolism inhibitors in phylogenetically diverse species of the filamentous fungus Fusarium.</title>
        <authorList>
            <person name="Kim H.-S."/>
            <person name="Busman M."/>
            <person name="Brown D.W."/>
            <person name="Divon H."/>
            <person name="Uhlig S."/>
            <person name="Proctor R.H."/>
        </authorList>
    </citation>
    <scope>NUCLEOTIDE SEQUENCE [LARGE SCALE GENOMIC DNA]</scope>
    <source>
        <strain evidence="4 5">NRRL 25211</strain>
    </source>
</reference>
<evidence type="ECO:0000256" key="1">
    <source>
        <dbReference type="ARBA" id="ARBA00001445"/>
    </source>
</evidence>
<protein>
    <recommendedName>
        <fullName evidence="2">alpha-L-rhamnosidase</fullName>
        <ecNumber evidence="2">3.2.1.40</ecNumber>
    </recommendedName>
</protein>
<name>A0A8H5L401_9HYPO</name>
<evidence type="ECO:0000259" key="3">
    <source>
        <dbReference type="Pfam" id="PF17389"/>
    </source>
</evidence>
<evidence type="ECO:0000313" key="5">
    <source>
        <dbReference type="Proteomes" id="UP000544095"/>
    </source>
</evidence>
<dbReference type="AlphaFoldDB" id="A0A8H5L401"/>
<dbReference type="Proteomes" id="UP000544095">
    <property type="component" value="Unassembled WGS sequence"/>
</dbReference>
<dbReference type="SUPFAM" id="SSF48208">
    <property type="entry name" value="Six-hairpin glycosidases"/>
    <property type="match status" value="1"/>
</dbReference>
<dbReference type="EMBL" id="JAAOAR010000387">
    <property type="protein sequence ID" value="KAF5584329.1"/>
    <property type="molecule type" value="Genomic_DNA"/>
</dbReference>
<proteinExistence type="predicted"/>
<organism evidence="4 5">
    <name type="scientific">Fusarium pseudoanthophilum</name>
    <dbReference type="NCBI Taxonomy" id="48495"/>
    <lineage>
        <taxon>Eukaryota</taxon>
        <taxon>Fungi</taxon>
        <taxon>Dikarya</taxon>
        <taxon>Ascomycota</taxon>
        <taxon>Pezizomycotina</taxon>
        <taxon>Sordariomycetes</taxon>
        <taxon>Hypocreomycetidae</taxon>
        <taxon>Hypocreales</taxon>
        <taxon>Nectriaceae</taxon>
        <taxon>Fusarium</taxon>
        <taxon>Fusarium fujikuroi species complex</taxon>
    </lineage>
</organism>
<keyword evidence="5" id="KW-1185">Reference proteome</keyword>
<comment type="caution">
    <text evidence="4">The sequence shown here is derived from an EMBL/GenBank/DDBJ whole genome shotgun (WGS) entry which is preliminary data.</text>
</comment>
<comment type="catalytic activity">
    <reaction evidence="1">
        <text>Hydrolysis of terminal non-reducing alpha-L-rhamnose residues in alpha-L-rhamnosides.</text>
        <dbReference type="EC" id="3.2.1.40"/>
    </reaction>
</comment>
<gene>
    <name evidence="4" type="ORF">FPANT_7933</name>
</gene>
<dbReference type="InterPro" id="IPR008928">
    <property type="entry name" value="6-hairpin_glycosidase_sf"/>
</dbReference>
<feature type="domain" description="Alpha-L-rhamnosidase six-hairpin glycosidase" evidence="3">
    <location>
        <begin position="9"/>
        <end position="198"/>
    </location>
</feature>
<dbReference type="EC" id="3.2.1.40" evidence="2"/>
<evidence type="ECO:0000256" key="2">
    <source>
        <dbReference type="ARBA" id="ARBA00012652"/>
    </source>
</evidence>
<dbReference type="PANTHER" id="PTHR33307:SF6">
    <property type="entry name" value="ALPHA-RHAMNOSIDASE (EUROFUNG)-RELATED"/>
    <property type="match status" value="1"/>
</dbReference>